<dbReference type="EMBL" id="FRCP01000022">
    <property type="protein sequence ID" value="SHM92516.1"/>
    <property type="molecule type" value="Genomic_DNA"/>
</dbReference>
<dbReference type="STRING" id="1120996.SAMN02746066_03920"/>
<proteinExistence type="predicted"/>
<dbReference type="RefSeq" id="WP_170865537.1">
    <property type="nucleotide sequence ID" value="NZ_FRCP01000022.1"/>
</dbReference>
<dbReference type="AlphaFoldDB" id="A0A1M7MPS3"/>
<accession>A0A1M7MPS3</accession>
<sequence>MTYFTDSIYEKMMMQKPQYSSVPTKDRPPKKEQKIRKLIVVHEKVEATKQDKEG</sequence>
<gene>
    <name evidence="1" type="ORF">SAMN02746066_03920</name>
</gene>
<reference evidence="1 2" key="1">
    <citation type="submission" date="2016-11" db="EMBL/GenBank/DDBJ databases">
        <authorList>
            <person name="Jaros S."/>
            <person name="Januszkiewicz K."/>
            <person name="Wedrychowicz H."/>
        </authorList>
    </citation>
    <scope>NUCLEOTIDE SEQUENCE [LARGE SCALE GENOMIC DNA]</scope>
    <source>
        <strain evidence="1 2">DSM 15930</strain>
    </source>
</reference>
<evidence type="ECO:0000313" key="2">
    <source>
        <dbReference type="Proteomes" id="UP000184038"/>
    </source>
</evidence>
<evidence type="ECO:0000313" key="1">
    <source>
        <dbReference type="EMBL" id="SHM92516.1"/>
    </source>
</evidence>
<protein>
    <submittedName>
        <fullName evidence="1">Uncharacterized protein</fullName>
    </submittedName>
</protein>
<keyword evidence="2" id="KW-1185">Reference proteome</keyword>
<dbReference type="Proteomes" id="UP000184038">
    <property type="component" value="Unassembled WGS sequence"/>
</dbReference>
<organism evidence="1 2">
    <name type="scientific">Anaerosporobacter mobilis DSM 15930</name>
    <dbReference type="NCBI Taxonomy" id="1120996"/>
    <lineage>
        <taxon>Bacteria</taxon>
        <taxon>Bacillati</taxon>
        <taxon>Bacillota</taxon>
        <taxon>Clostridia</taxon>
        <taxon>Lachnospirales</taxon>
        <taxon>Lachnospiraceae</taxon>
        <taxon>Anaerosporobacter</taxon>
    </lineage>
</organism>
<name>A0A1M7MPS3_9FIRM</name>